<dbReference type="PRINTS" id="PR00081">
    <property type="entry name" value="GDHRDH"/>
</dbReference>
<dbReference type="EMBL" id="AFQF01005196">
    <property type="protein sequence ID" value="EGU73020.1"/>
    <property type="molecule type" value="Genomic_DNA"/>
</dbReference>
<dbReference type="NCBIfam" id="NF040572">
    <property type="entry name" value="heme_bind_FMP"/>
    <property type="match status" value="1"/>
</dbReference>
<dbReference type="PANTHER" id="PTHR43975:SF2">
    <property type="entry name" value="EG:BACR7A4.14 PROTEIN-RELATED"/>
    <property type="match status" value="1"/>
</dbReference>
<gene>
    <name evidence="2" type="ORF">FOXB_16473</name>
</gene>
<reference evidence="2" key="1">
    <citation type="journal article" date="2012" name="Mol. Plant Microbe Interact.">
        <title>A highly conserved effector in Fusarium oxysporum is required for full virulence on Arabidopsis.</title>
        <authorList>
            <person name="Thatcher L.F."/>
            <person name="Gardiner D.M."/>
            <person name="Kazan K."/>
            <person name="Manners J."/>
        </authorList>
    </citation>
    <scope>NUCLEOTIDE SEQUENCE [LARGE SCALE GENOMIC DNA]</scope>
    <source>
        <strain evidence="2">Fo5176</strain>
    </source>
</reference>
<evidence type="ECO:0000313" key="2">
    <source>
        <dbReference type="EMBL" id="EGU73020.1"/>
    </source>
</evidence>
<dbReference type="Gene3D" id="3.40.50.720">
    <property type="entry name" value="NAD(P)-binding Rossmann-like Domain"/>
    <property type="match status" value="1"/>
</dbReference>
<proteinExistence type="predicted"/>
<dbReference type="PaxDb" id="5507-FOXG_10196P0"/>
<name>F9GCU0_FUSOF</name>
<dbReference type="SUPFAM" id="SSF51735">
    <property type="entry name" value="NAD(P)-binding Rossmann-fold domains"/>
    <property type="match status" value="1"/>
</dbReference>
<comment type="caution">
    <text evidence="2">The sequence shown here is derived from an EMBL/GenBank/DDBJ whole genome shotgun (WGS) entry which is preliminary data.</text>
</comment>
<protein>
    <submittedName>
        <fullName evidence="2">Uncharacterized protein</fullName>
    </submittedName>
</protein>
<organism evidence="2">
    <name type="scientific">Fusarium oxysporum (strain Fo5176)</name>
    <name type="common">Fusarium vascular wilt</name>
    <dbReference type="NCBI Taxonomy" id="660025"/>
    <lineage>
        <taxon>Eukaryota</taxon>
        <taxon>Fungi</taxon>
        <taxon>Dikarya</taxon>
        <taxon>Ascomycota</taxon>
        <taxon>Pezizomycotina</taxon>
        <taxon>Sordariomycetes</taxon>
        <taxon>Hypocreomycetidae</taxon>
        <taxon>Hypocreales</taxon>
        <taxon>Nectriaceae</taxon>
        <taxon>Fusarium</taxon>
        <taxon>Fusarium oxysporum species complex</taxon>
    </lineage>
</organism>
<dbReference type="InterPro" id="IPR047975">
    <property type="entry name" value="Heme_bind_FMP"/>
</dbReference>
<dbReference type="InterPro" id="IPR002347">
    <property type="entry name" value="SDR_fam"/>
</dbReference>
<dbReference type="STRING" id="660025.F9GCU0"/>
<dbReference type="OrthoDB" id="1933717at2759"/>
<accession>F9GCU0</accession>
<dbReference type="InterPro" id="IPR036291">
    <property type="entry name" value="NAD(P)-bd_dom_sf"/>
</dbReference>
<dbReference type="PANTHER" id="PTHR43975">
    <property type="entry name" value="ZGC:101858"/>
    <property type="match status" value="1"/>
</dbReference>
<dbReference type="AlphaFoldDB" id="F9GCU0"/>
<sequence length="751" mass="82290">MGISLEDLAPDVPVVSIKVSESFNYGPTVLQPTLQEYDETSKNGSYSDVTDENGTGLKIPPPPPLDVLEKFTGTFKGFGFNTIFRPLSRNPKTITQFPKTPTDSSTSNLLQLNLTGETQVFSELLEHVPNRGLFDQADIDLIGLPYTQSIVDAMPNPDGTVPKKPPNIHFEPGLWMRVPQVEDMPELAASFCRMGSIPHGTTINAQGFRHAITSKGAPDIDPTDITPLLIEQVGIPPINEPHKTATELEKKRFDNQDADKDTTRRLPQDLSPFIANGTITQKIIDDPNTILRQANEGKNIIENAMFIVSTNAPPGAFGGGTSNIGFNIGSDEGKKTGASREKKSGNANAVDVTAQYWVSKIRAEVSPASQGPRDAVPEFYIDNEVEIPSCKKTVTVAYTQIQYSQMVMLDFNGIKWPHVTVATLAPIIDRKKPTLSSAMDFTGYMILLGIGYRNLPVGADFIVTHHATSYDYISPLKLDLTGQHVLITGVAHEDGVGFATARAFARAGASFIACCDIHGISDNIISKLKSAASLANRKEPLVLGYKVDIASQENVKAMYESIAEQFNGRLDILVNNAAHMEPYKPFLESDPDTYWRTWEVNIHGLFNMARVFLPLQLSSHSESNGSCIMINVSSSGALSVRPGSGSYRTSKLAVLRWTESLQAEYGEQGLLAFCVNPGAIKTKITEGAPEAVRNALPHRPDIAGDTIAWLASERREWLGGRYMSCPWDMEQLIAKKDEIVKEDKLRLRMVV</sequence>
<dbReference type="CDD" id="cd05233">
    <property type="entry name" value="SDR_c"/>
    <property type="match status" value="1"/>
</dbReference>
<dbReference type="Pfam" id="PF13561">
    <property type="entry name" value="adh_short_C2"/>
    <property type="match status" value="1"/>
</dbReference>
<feature type="region of interest" description="Disordered" evidence="1">
    <location>
        <begin position="37"/>
        <end position="63"/>
    </location>
</feature>
<evidence type="ECO:0000256" key="1">
    <source>
        <dbReference type="SAM" id="MobiDB-lite"/>
    </source>
</evidence>